<dbReference type="GO" id="GO:0005737">
    <property type="term" value="C:cytoplasm"/>
    <property type="evidence" value="ECO:0007669"/>
    <property type="project" value="InterPro"/>
</dbReference>
<accession>R7VIY0</accession>
<dbReference type="OrthoDB" id="10070851at2759"/>
<reference evidence="13" key="1">
    <citation type="submission" date="2012-12" db="EMBL/GenBank/DDBJ databases">
        <authorList>
            <person name="Hellsten U."/>
            <person name="Grimwood J."/>
            <person name="Chapman J.A."/>
            <person name="Shapiro H."/>
            <person name="Aerts A."/>
            <person name="Otillar R.P."/>
            <person name="Terry A.Y."/>
            <person name="Boore J.L."/>
            <person name="Simakov O."/>
            <person name="Marletaz F."/>
            <person name="Cho S.-J."/>
            <person name="Edsinger-Gonzales E."/>
            <person name="Havlak P."/>
            <person name="Kuo D.-H."/>
            <person name="Larsson T."/>
            <person name="Lv J."/>
            <person name="Arendt D."/>
            <person name="Savage R."/>
            <person name="Osoegawa K."/>
            <person name="de Jong P."/>
            <person name="Lindberg D.R."/>
            <person name="Seaver E.C."/>
            <person name="Weisblat D.A."/>
            <person name="Putnam N.H."/>
            <person name="Grigoriev I.V."/>
            <person name="Rokhsar D.S."/>
        </authorList>
    </citation>
    <scope>NUCLEOTIDE SEQUENCE</scope>
    <source>
        <strain evidence="13">I ESC-2004</strain>
    </source>
</reference>
<dbReference type="GO" id="GO:0008270">
    <property type="term" value="F:zinc ion binding"/>
    <property type="evidence" value="ECO:0007669"/>
    <property type="project" value="UniProtKB-KW"/>
</dbReference>
<dbReference type="FunCoup" id="R7VIY0">
    <property type="interactions" value="757"/>
</dbReference>
<organism evidence="11">
    <name type="scientific">Capitella teleta</name>
    <name type="common">Polychaete worm</name>
    <dbReference type="NCBI Taxonomy" id="283909"/>
    <lineage>
        <taxon>Eukaryota</taxon>
        <taxon>Metazoa</taxon>
        <taxon>Spiralia</taxon>
        <taxon>Lophotrochozoa</taxon>
        <taxon>Annelida</taxon>
        <taxon>Polychaeta</taxon>
        <taxon>Sedentaria</taxon>
        <taxon>Scolecida</taxon>
        <taxon>Capitellidae</taxon>
        <taxon>Capitella</taxon>
    </lineage>
</organism>
<dbReference type="InterPro" id="IPR036770">
    <property type="entry name" value="Ankyrin_rpt-contain_sf"/>
</dbReference>
<protein>
    <recommendedName>
        <fullName evidence="14">Arf-GAP with coiled-coil, ANK repeat and PH domain-containing protein 2</fullName>
    </recommendedName>
</protein>
<dbReference type="EMBL" id="AMQN01003776">
    <property type="status" value="NOT_ANNOTATED_CDS"/>
    <property type="molecule type" value="Genomic_DNA"/>
</dbReference>
<dbReference type="InterPro" id="IPR004148">
    <property type="entry name" value="BAR_dom"/>
</dbReference>
<dbReference type="FunFam" id="1.10.220.150:FF:000007">
    <property type="entry name" value="Arf-GAP with coiled-coil, ANK repeat and PH domain-containing protein 2"/>
    <property type="match status" value="1"/>
</dbReference>
<dbReference type="SUPFAM" id="SSF50729">
    <property type="entry name" value="PH domain-like"/>
    <property type="match status" value="1"/>
</dbReference>
<keyword evidence="1" id="KW-0479">Metal-binding</keyword>
<dbReference type="EMBL" id="KB291874">
    <property type="protein sequence ID" value="ELU18512.1"/>
    <property type="molecule type" value="Genomic_DNA"/>
</dbReference>
<feature type="compositionally biased region" description="Low complexity" evidence="8">
    <location>
        <begin position="385"/>
        <end position="405"/>
    </location>
</feature>
<dbReference type="HOGENOM" id="CLU_012513_0_0_1"/>
<dbReference type="PROSITE" id="PS50115">
    <property type="entry name" value="ARFGAP"/>
    <property type="match status" value="1"/>
</dbReference>
<dbReference type="Gene3D" id="1.10.220.150">
    <property type="entry name" value="Arf GTPase activating protein"/>
    <property type="match status" value="1"/>
</dbReference>
<sequence>MRPNIEFNECLKDSPRFRASLEEAEGDVDLLEVKLDKLVKVCSQMIEVGKAFSNANSAFIVGARDVAELFKDEDLLSAALAKFTNMLAELQKYNNILLDQAHRSICKNLQSFIKTEIRKVKETRKHFEKISDDLDNALVRNAQAPRSKPLECEEANNVLTAMNSCFTHVSLDYVFQINVLHSRKRFDVLDTMLAFMHAQNAYFHQGSDLFEDMEPYFKRVATQIEDLNSKGAIDQRNMEQKHTQVQQKVRYDSAHDSVRYDFIVECASEDSTPLRMEGYLFKRTSNAFKTWVRRWFTVQNNQLVYRKRSRDSVTIMEDDLRLCTVRLVSDVDRRFCFEVLSPSRSHILQADSDQECVEWVAAIQRGVSHAYNERSDSCAEKPVTSNAADVDAQSSSSSDVEQQTSKPRNKRLEMLLAVPGNDKCCDCGSPDPRWSSINLGITLCIECSGIHRSFGVQVSKVRSMTLDSWEPELVKVMLELGNTAVNRVYEHDVDESVHTRATPHCARDVRESWIRAKYMQKAFLRKLLVPDSQNSPAKRWSVQKPKRRTAEDGTVDLEESVESDTESEMDAQSTTSTEDLTKLQPNFLLYKAVQARNLAVMMEALALGADPNWRNPDEHGTTPLIQAVSAGCMAPTEFLLLNATKVNVKDDRGQSPLHHATLHGHTGQVCQLLKRSANQHAVDENGQDALAIAVSTANADIVTLLRLSKLNEEMKEVEGIYGTSGDETFNEVFRDFTNMANNAPEKLQRNK</sequence>
<dbReference type="InterPro" id="IPR045258">
    <property type="entry name" value="ACAP1/2/3-like"/>
</dbReference>
<name>R7VIY0_CAPTE</name>
<dbReference type="GO" id="GO:0005096">
    <property type="term" value="F:GTPase activator activity"/>
    <property type="evidence" value="ECO:0007669"/>
    <property type="project" value="InterPro"/>
</dbReference>
<dbReference type="PANTHER" id="PTHR23180:SF399">
    <property type="entry name" value="BLOWN FUSE, ISOFORM A-RELATED"/>
    <property type="match status" value="1"/>
</dbReference>
<evidence type="ECO:0000256" key="4">
    <source>
        <dbReference type="ARBA" id="ARBA00022833"/>
    </source>
</evidence>
<dbReference type="InterPro" id="IPR037278">
    <property type="entry name" value="ARFGAP/RecO"/>
</dbReference>
<dbReference type="PROSITE" id="PS50088">
    <property type="entry name" value="ANK_REPEAT"/>
    <property type="match status" value="2"/>
</dbReference>
<dbReference type="InterPro" id="IPR001849">
    <property type="entry name" value="PH_domain"/>
</dbReference>
<dbReference type="InterPro" id="IPR027267">
    <property type="entry name" value="AH/BAR_dom_sf"/>
</dbReference>
<dbReference type="InterPro" id="IPR038508">
    <property type="entry name" value="ArfGAP_dom_sf"/>
</dbReference>
<keyword evidence="5 6" id="KW-0040">ANK repeat</keyword>
<dbReference type="AlphaFoldDB" id="R7VIY0"/>
<dbReference type="PRINTS" id="PR00405">
    <property type="entry name" value="REVINTRACTNG"/>
</dbReference>
<keyword evidence="13" id="KW-1185">Reference proteome</keyword>
<evidence type="ECO:0000313" key="12">
    <source>
        <dbReference type="EnsemblMetazoa" id="CapteP168178"/>
    </source>
</evidence>
<dbReference type="Pfam" id="PF12796">
    <property type="entry name" value="Ank_2"/>
    <property type="match status" value="1"/>
</dbReference>
<dbReference type="Gene3D" id="1.25.40.20">
    <property type="entry name" value="Ankyrin repeat-containing domain"/>
    <property type="match status" value="1"/>
</dbReference>
<dbReference type="Gene3D" id="1.20.1270.60">
    <property type="entry name" value="Arfaptin homology (AH) domain/BAR domain"/>
    <property type="match status" value="1"/>
</dbReference>
<dbReference type="SMART" id="SM00248">
    <property type="entry name" value="ANK"/>
    <property type="match status" value="3"/>
</dbReference>
<dbReference type="PROSITE" id="PS50297">
    <property type="entry name" value="ANK_REP_REGION"/>
    <property type="match status" value="1"/>
</dbReference>
<dbReference type="Pfam" id="PF01412">
    <property type="entry name" value="ArfGap"/>
    <property type="match status" value="1"/>
</dbReference>
<dbReference type="OMA" id="GSVMSCE"/>
<keyword evidence="4" id="KW-0862">Zinc</keyword>
<feature type="domain" description="PH" evidence="9">
    <location>
        <begin position="273"/>
        <end position="368"/>
    </location>
</feature>
<evidence type="ECO:0000259" key="10">
    <source>
        <dbReference type="PROSITE" id="PS50115"/>
    </source>
</evidence>
<keyword evidence="3 7" id="KW-0863">Zinc-finger</keyword>
<dbReference type="SUPFAM" id="SSF48403">
    <property type="entry name" value="Ankyrin repeat"/>
    <property type="match status" value="1"/>
</dbReference>
<evidence type="ECO:0000256" key="8">
    <source>
        <dbReference type="SAM" id="MobiDB-lite"/>
    </source>
</evidence>
<dbReference type="Pfam" id="PF00169">
    <property type="entry name" value="PH"/>
    <property type="match status" value="1"/>
</dbReference>
<dbReference type="Pfam" id="PF16746">
    <property type="entry name" value="BAR_3"/>
    <property type="match status" value="1"/>
</dbReference>
<gene>
    <name evidence="11" type="ORF">CAPTEDRAFT_168178</name>
</gene>
<dbReference type="Gene3D" id="2.30.29.30">
    <property type="entry name" value="Pleckstrin-homology domain (PH domain)/Phosphotyrosine-binding domain (PTB)"/>
    <property type="match status" value="1"/>
</dbReference>
<evidence type="ECO:0000313" key="11">
    <source>
        <dbReference type="EMBL" id="ELU18512.1"/>
    </source>
</evidence>
<dbReference type="CDD" id="cd08835">
    <property type="entry name" value="ArfGap_ACAP"/>
    <property type="match status" value="1"/>
</dbReference>
<dbReference type="PROSITE" id="PS50003">
    <property type="entry name" value="PH_DOMAIN"/>
    <property type="match status" value="1"/>
</dbReference>
<dbReference type="SMART" id="SM00105">
    <property type="entry name" value="ArfGap"/>
    <property type="match status" value="1"/>
</dbReference>
<feature type="region of interest" description="Disordered" evidence="8">
    <location>
        <begin position="382"/>
        <end position="410"/>
    </location>
</feature>
<evidence type="ECO:0000259" key="9">
    <source>
        <dbReference type="PROSITE" id="PS50003"/>
    </source>
</evidence>
<dbReference type="FunFam" id="1.20.1270.60:FF:000025">
    <property type="entry name" value="arf-GAP with coiled-coil, ANK repeat and PH domain-containing protein 2"/>
    <property type="match status" value="1"/>
</dbReference>
<feature type="domain" description="Arf-GAP" evidence="10">
    <location>
        <begin position="409"/>
        <end position="536"/>
    </location>
</feature>
<dbReference type="SMART" id="SM00233">
    <property type="entry name" value="PH"/>
    <property type="match status" value="1"/>
</dbReference>
<dbReference type="Proteomes" id="UP000014760">
    <property type="component" value="Unassembled WGS sequence"/>
</dbReference>
<evidence type="ECO:0000256" key="1">
    <source>
        <dbReference type="ARBA" id="ARBA00022723"/>
    </source>
</evidence>
<reference evidence="11 13" key="2">
    <citation type="journal article" date="2013" name="Nature">
        <title>Insights into bilaterian evolution from three spiralian genomes.</title>
        <authorList>
            <person name="Simakov O."/>
            <person name="Marletaz F."/>
            <person name="Cho S.J."/>
            <person name="Edsinger-Gonzales E."/>
            <person name="Havlak P."/>
            <person name="Hellsten U."/>
            <person name="Kuo D.H."/>
            <person name="Larsson T."/>
            <person name="Lv J."/>
            <person name="Arendt D."/>
            <person name="Savage R."/>
            <person name="Osoegawa K."/>
            <person name="de Jong P."/>
            <person name="Grimwood J."/>
            <person name="Chapman J.A."/>
            <person name="Shapiro H."/>
            <person name="Aerts A."/>
            <person name="Otillar R.P."/>
            <person name="Terry A.Y."/>
            <person name="Boore J.L."/>
            <person name="Grigoriev I.V."/>
            <person name="Lindberg D.R."/>
            <person name="Seaver E.C."/>
            <person name="Weisblat D.A."/>
            <person name="Putnam N.H."/>
            <person name="Rokhsar D.S."/>
        </authorList>
    </citation>
    <scope>NUCLEOTIDE SEQUENCE</scope>
    <source>
        <strain evidence="11 13">I ESC-2004</strain>
    </source>
</reference>
<evidence type="ECO:0000256" key="6">
    <source>
        <dbReference type="PROSITE-ProRule" id="PRU00023"/>
    </source>
</evidence>
<evidence type="ECO:0008006" key="14">
    <source>
        <dbReference type="Google" id="ProtNLM"/>
    </source>
</evidence>
<dbReference type="InterPro" id="IPR002110">
    <property type="entry name" value="Ankyrin_rpt"/>
</dbReference>
<evidence type="ECO:0000256" key="5">
    <source>
        <dbReference type="ARBA" id="ARBA00023043"/>
    </source>
</evidence>
<dbReference type="InterPro" id="IPR011993">
    <property type="entry name" value="PH-like_dom_sf"/>
</dbReference>
<dbReference type="SUPFAM" id="SSF103657">
    <property type="entry name" value="BAR/IMD domain-like"/>
    <property type="match status" value="1"/>
</dbReference>
<keyword evidence="2" id="KW-0677">Repeat</keyword>
<feature type="repeat" description="ANK" evidence="6">
    <location>
        <begin position="652"/>
        <end position="684"/>
    </location>
</feature>
<dbReference type="FunFam" id="2.30.29.30:FF:000026">
    <property type="entry name" value="Arf-GAP with coiled-coil, ANK repeat and PH domain-containing protein 2"/>
    <property type="match status" value="1"/>
</dbReference>
<dbReference type="CDD" id="cd07603">
    <property type="entry name" value="BAR_ACAPs"/>
    <property type="match status" value="1"/>
</dbReference>
<feature type="region of interest" description="Disordered" evidence="8">
    <location>
        <begin position="535"/>
        <end position="578"/>
    </location>
</feature>
<dbReference type="STRING" id="283909.R7VIY0"/>
<dbReference type="PANTHER" id="PTHR23180">
    <property type="entry name" value="CENTAURIN/ARF"/>
    <property type="match status" value="1"/>
</dbReference>
<evidence type="ECO:0000313" key="13">
    <source>
        <dbReference type="Proteomes" id="UP000014760"/>
    </source>
</evidence>
<dbReference type="InterPro" id="IPR001164">
    <property type="entry name" value="ArfGAP_dom"/>
</dbReference>
<evidence type="ECO:0000256" key="3">
    <source>
        <dbReference type="ARBA" id="ARBA00022771"/>
    </source>
</evidence>
<dbReference type="SUPFAM" id="SSF57863">
    <property type="entry name" value="ArfGap/RecO-like zinc finger"/>
    <property type="match status" value="1"/>
</dbReference>
<proteinExistence type="predicted"/>
<reference evidence="12" key="3">
    <citation type="submission" date="2015-06" db="UniProtKB">
        <authorList>
            <consortium name="EnsemblMetazoa"/>
        </authorList>
    </citation>
    <scope>IDENTIFICATION</scope>
</reference>
<feature type="repeat" description="ANK" evidence="6">
    <location>
        <begin position="619"/>
        <end position="651"/>
    </location>
</feature>
<evidence type="ECO:0000256" key="2">
    <source>
        <dbReference type="ARBA" id="ARBA00022737"/>
    </source>
</evidence>
<dbReference type="EnsemblMetazoa" id="CapteT168178">
    <property type="protein sequence ID" value="CapteP168178"/>
    <property type="gene ID" value="CapteG168178"/>
</dbReference>
<feature type="compositionally biased region" description="Acidic residues" evidence="8">
    <location>
        <begin position="553"/>
        <end position="569"/>
    </location>
</feature>
<evidence type="ECO:0000256" key="7">
    <source>
        <dbReference type="PROSITE-ProRule" id="PRU00288"/>
    </source>
</evidence>
<dbReference type="CDD" id="cd13250">
    <property type="entry name" value="PH_ACAP"/>
    <property type="match status" value="1"/>
</dbReference>